<dbReference type="SUPFAM" id="SSF49562">
    <property type="entry name" value="C2 domain (Calcium/lipid-binding domain, CaLB)"/>
    <property type="match status" value="1"/>
</dbReference>
<dbReference type="InterPro" id="IPR037245">
    <property type="entry name" value="FIP-RBD_C_sf"/>
</dbReference>
<dbReference type="InterPro" id="IPR037789">
    <property type="entry name" value="FIP_classI"/>
</dbReference>
<dbReference type="SMART" id="SM00239">
    <property type="entry name" value="C2"/>
    <property type="match status" value="1"/>
</dbReference>
<keyword evidence="2" id="KW-0813">Transport</keyword>
<feature type="domain" description="FIP-RBD" evidence="8">
    <location>
        <begin position="306"/>
        <end position="368"/>
    </location>
</feature>
<sequence length="374" mass="41470">MRLFLVWRSECCYNAMIPNNLVVTVISARGLQLKGHSKLEVFVNLTLNDGNSWKSKVHTDIKKTTTGNCDWNQRCEFEVSSLDSILTATVYHRTIIGKSECIGIIQMSLATQVDKNVAQWFNLRKKSALSLSSDKYRGEVQMKFEFSNKISTAPTNKISSSSLTLNTISGGKRLQNLKRKIRFGKKKDHFSDAASIAGFPGCSDRSSLASPDLPRNLSQLSFNSDGLIVPPSQLFSGSGTTQLPSPSFVLGDSVSSCSRRPSTSSLHPSRASSPLAVSESDETSLTVPHRALSTTSSGFSSTRSSKMKRPPFMTFCENENCCEELRRTVEEQRLQLAFKDAKIRDLQEYIDKLVSRVMENDPGLLECSRLAYAH</sequence>
<dbReference type="PANTHER" id="PTHR15746">
    <property type="entry name" value="RAB11-RELATED"/>
    <property type="match status" value="1"/>
</dbReference>
<keyword evidence="5" id="KW-0653">Protein transport</keyword>
<evidence type="ECO:0000259" key="7">
    <source>
        <dbReference type="PROSITE" id="PS50004"/>
    </source>
</evidence>
<dbReference type="AlphaFoldDB" id="A0A0N5AW28"/>
<dbReference type="SUPFAM" id="SSF144270">
    <property type="entry name" value="Eferin C-derminal domain-like"/>
    <property type="match status" value="1"/>
</dbReference>
<dbReference type="PANTHER" id="PTHR15746:SF23">
    <property type="entry name" value="RAB11 INTERACTING PROTEIN, ISOFORM A"/>
    <property type="match status" value="1"/>
</dbReference>
<feature type="domain" description="C2" evidence="7">
    <location>
        <begin position="1"/>
        <end position="121"/>
    </location>
</feature>
<dbReference type="InterPro" id="IPR035892">
    <property type="entry name" value="C2_domain_sf"/>
</dbReference>
<evidence type="ECO:0000313" key="10">
    <source>
        <dbReference type="WBParaSite" id="SMUV_0000911201-mRNA-1"/>
    </source>
</evidence>
<dbReference type="Pfam" id="PF09457">
    <property type="entry name" value="RBD-FIP"/>
    <property type="match status" value="1"/>
</dbReference>
<keyword evidence="4" id="KW-0967">Endosome</keyword>
<dbReference type="InterPro" id="IPR019018">
    <property type="entry name" value="Rab-bd_FIP-RBD"/>
</dbReference>
<evidence type="ECO:0000313" key="9">
    <source>
        <dbReference type="Proteomes" id="UP000046393"/>
    </source>
</evidence>
<evidence type="ECO:0000256" key="1">
    <source>
        <dbReference type="ARBA" id="ARBA00004172"/>
    </source>
</evidence>
<evidence type="ECO:0000256" key="3">
    <source>
        <dbReference type="ARBA" id="ARBA00022553"/>
    </source>
</evidence>
<evidence type="ECO:0000259" key="8">
    <source>
        <dbReference type="PROSITE" id="PS51511"/>
    </source>
</evidence>
<dbReference type="GO" id="GO:0055037">
    <property type="term" value="C:recycling endosome"/>
    <property type="evidence" value="ECO:0007669"/>
    <property type="project" value="UniProtKB-SubCell"/>
</dbReference>
<dbReference type="CDD" id="cd00030">
    <property type="entry name" value="C2"/>
    <property type="match status" value="1"/>
</dbReference>
<dbReference type="Gene3D" id="2.60.40.150">
    <property type="entry name" value="C2 domain"/>
    <property type="match status" value="1"/>
</dbReference>
<keyword evidence="9" id="KW-1185">Reference proteome</keyword>
<proteinExistence type="predicted"/>
<dbReference type="GO" id="GO:0031267">
    <property type="term" value="F:small GTPase binding"/>
    <property type="evidence" value="ECO:0007669"/>
    <property type="project" value="InterPro"/>
</dbReference>
<dbReference type="Proteomes" id="UP000046393">
    <property type="component" value="Unplaced"/>
</dbReference>
<dbReference type="Pfam" id="PF00168">
    <property type="entry name" value="C2"/>
    <property type="match status" value="1"/>
</dbReference>
<dbReference type="GO" id="GO:0045055">
    <property type="term" value="P:regulated exocytosis"/>
    <property type="evidence" value="ECO:0007669"/>
    <property type="project" value="TreeGrafter"/>
</dbReference>
<dbReference type="STRING" id="451379.A0A0N5AW28"/>
<evidence type="ECO:0000256" key="4">
    <source>
        <dbReference type="ARBA" id="ARBA00022753"/>
    </source>
</evidence>
<dbReference type="PROSITE" id="PS50004">
    <property type="entry name" value="C2"/>
    <property type="match status" value="1"/>
</dbReference>
<accession>A0A0N5AW28</accession>
<keyword evidence="3" id="KW-0597">Phosphoprotein</keyword>
<name>A0A0N5AW28_9BILA</name>
<evidence type="ECO:0000256" key="2">
    <source>
        <dbReference type="ARBA" id="ARBA00022448"/>
    </source>
</evidence>
<dbReference type="WBParaSite" id="SMUV_0000911201-mRNA-1">
    <property type="protein sequence ID" value="SMUV_0000911201-mRNA-1"/>
    <property type="gene ID" value="SMUV_0000911201"/>
</dbReference>
<evidence type="ECO:0000256" key="5">
    <source>
        <dbReference type="ARBA" id="ARBA00022927"/>
    </source>
</evidence>
<protein>
    <submittedName>
        <fullName evidence="10">C2 domain-containing protein</fullName>
    </submittedName>
</protein>
<dbReference type="Gene3D" id="1.20.5.2440">
    <property type="match status" value="1"/>
</dbReference>
<evidence type="ECO:0000256" key="6">
    <source>
        <dbReference type="SAM" id="MobiDB-lite"/>
    </source>
</evidence>
<dbReference type="PROSITE" id="PS51511">
    <property type="entry name" value="FIP_RBD"/>
    <property type="match status" value="1"/>
</dbReference>
<reference evidence="10" key="1">
    <citation type="submission" date="2017-02" db="UniProtKB">
        <authorList>
            <consortium name="WormBaseParasite"/>
        </authorList>
    </citation>
    <scope>IDENTIFICATION</scope>
</reference>
<organism evidence="9 10">
    <name type="scientific">Syphacia muris</name>
    <dbReference type="NCBI Taxonomy" id="451379"/>
    <lineage>
        <taxon>Eukaryota</taxon>
        <taxon>Metazoa</taxon>
        <taxon>Ecdysozoa</taxon>
        <taxon>Nematoda</taxon>
        <taxon>Chromadorea</taxon>
        <taxon>Rhabditida</taxon>
        <taxon>Spirurina</taxon>
        <taxon>Oxyuridomorpha</taxon>
        <taxon>Oxyuroidea</taxon>
        <taxon>Oxyuridae</taxon>
        <taxon>Syphacia</taxon>
    </lineage>
</organism>
<feature type="region of interest" description="Disordered" evidence="6">
    <location>
        <begin position="259"/>
        <end position="287"/>
    </location>
</feature>
<dbReference type="GO" id="GO:0015031">
    <property type="term" value="P:protein transport"/>
    <property type="evidence" value="ECO:0007669"/>
    <property type="project" value="UniProtKB-KW"/>
</dbReference>
<comment type="subcellular location">
    <subcellularLocation>
        <location evidence="1">Recycling endosome</location>
    </subcellularLocation>
</comment>
<dbReference type="InterPro" id="IPR000008">
    <property type="entry name" value="C2_dom"/>
</dbReference>